<reference evidence="3" key="1">
    <citation type="journal article" date="2019" name="Int. J. Syst. Evol. Microbiol.">
        <title>The Global Catalogue of Microorganisms (GCM) 10K type strain sequencing project: providing services to taxonomists for standard genome sequencing and annotation.</title>
        <authorList>
            <consortium name="The Broad Institute Genomics Platform"/>
            <consortium name="The Broad Institute Genome Sequencing Center for Infectious Disease"/>
            <person name="Wu L."/>
            <person name="Ma J."/>
        </authorList>
    </citation>
    <scope>NUCLEOTIDE SEQUENCE [LARGE SCALE GENOMIC DNA]</scope>
    <source>
        <strain evidence="3">CGMCC 1.12923</strain>
    </source>
</reference>
<comment type="caution">
    <text evidence="2">The sequence shown here is derived from an EMBL/GenBank/DDBJ whole genome shotgun (WGS) entry which is preliminary data.</text>
</comment>
<keyword evidence="3" id="KW-1185">Reference proteome</keyword>
<protein>
    <recommendedName>
        <fullName evidence="1">Helicase C-terminal domain-containing protein</fullName>
    </recommendedName>
</protein>
<dbReference type="RefSeq" id="WP_099034760.1">
    <property type="nucleotide sequence ID" value="NZ_BMGJ01000004.1"/>
</dbReference>
<feature type="domain" description="Helicase C-terminal" evidence="1">
    <location>
        <begin position="767"/>
        <end position="936"/>
    </location>
</feature>
<proteinExistence type="predicted"/>
<dbReference type="CDD" id="cd18785">
    <property type="entry name" value="SF2_C"/>
    <property type="match status" value="1"/>
</dbReference>
<dbReference type="Pfam" id="PF00271">
    <property type="entry name" value="Helicase_C"/>
    <property type="match status" value="1"/>
</dbReference>
<dbReference type="Proteomes" id="UP000614272">
    <property type="component" value="Unassembled WGS sequence"/>
</dbReference>
<dbReference type="InterPro" id="IPR027417">
    <property type="entry name" value="P-loop_NTPase"/>
</dbReference>
<gene>
    <name evidence="2" type="ORF">GCM10011357_13640</name>
</gene>
<dbReference type="EMBL" id="BMGJ01000004">
    <property type="protein sequence ID" value="GGD59606.1"/>
    <property type="molecule type" value="Genomic_DNA"/>
</dbReference>
<sequence length="1069" mass="119034">MSASNKDSVTQLVLDRQAIVDYLNRKLVGPSNGDNEALLKKDVPHTYYLMGAVFPQGVGMGDLSGEEEGDQTEDDPIALAYQLKPASIGLSFFVTSESTNPTVTVELAAAVYELLDGKWERRPLATREKPYTITLDAGAANTARGTLNGRVDVVSRWRKMSSGHLVTVTLLNPRHADEKLNPTDVLHQVWMRCKAERGAIGNYPGPNRFSWDEEEEELALIYQNKRTFAIGHGCAANWPTDRHYDVAPWIETAFIPEFEVPPVTADLPEGHELSNNKVFSLQYLADSSVDWQEKYKLLTQFITSYECWVAEQLSLNAPNGLENAAERIGRRLEISVARMIKGLEYLNNNEGAKQCFLLANQAMLMQMIHSGKGYGGTQKAANSFIFERPDYTEFAWSNYRWRPFQLAFQLLAIESVGNSNSDDRELADLIWFPTGGGKTEAYLAVTAFELFHRRYQFGETGGGTAILLRYTLRLLTTQQFERAAAMICACESLRRKDSEAWGNEPFSLGLWVGQGTTPNTFSNDSDTSPGAYQVFKELCEAAKPENPFQLLSCPWCGSRLVPEAHSDNAKKYGFRVSASSFEIFCTTETCDFHNQIPVQVVDEGLYASPPSFLIGTIDKFARLAWRDEPSSFFNGGRHQRKPPSLVLQDELHLISGPLGTIAGIYEAAIDVVMRRHGANPKYIAATATIRRADEQVERLYARPCNIFPPAGMRVEDSWFSREQNSSAENPGRLYVGIMGQYHTPVTSLVQTSAALAQSVIDVPLGAKAADGYWTQVVFHNSRRELGKTMTMALDDIPKRAEVIAQDRSRARKIQPTEMSANIPSREIPEVLEALKTHRESGSAIDMLPCTNMFSVGVDVKRLGLIMMNGQPKTTAEYIQASSRVGRDIIPGLVVALYPNNKARDRSQYESFIPYHQALYRAVEPTSVTPYAQPAMERALHAALIIVMRYAAGLSGIDGAKRFDPDEPTVADAIETLRSRMLAADPTNSTSKASVNSYLDQCVQAWADLARCARDGNIQLRYESRNSSNMKPLIVEYTPGASVKPEVPWPTLNSMRNVDRESKIYVWGED</sequence>
<evidence type="ECO:0000259" key="1">
    <source>
        <dbReference type="PROSITE" id="PS51194"/>
    </source>
</evidence>
<accession>A0ABQ1R8L7</accession>
<dbReference type="PROSITE" id="PS51194">
    <property type="entry name" value="HELICASE_CTER"/>
    <property type="match status" value="1"/>
</dbReference>
<dbReference type="SUPFAM" id="SSF52540">
    <property type="entry name" value="P-loop containing nucleoside triphosphate hydrolases"/>
    <property type="match status" value="1"/>
</dbReference>
<evidence type="ECO:0000313" key="2">
    <source>
        <dbReference type="EMBL" id="GGD59606.1"/>
    </source>
</evidence>
<dbReference type="Gene3D" id="3.40.50.300">
    <property type="entry name" value="P-loop containing nucleotide triphosphate hydrolases"/>
    <property type="match status" value="1"/>
</dbReference>
<organism evidence="2 3">
    <name type="scientific">Lacimicrobium alkaliphilum</name>
    <dbReference type="NCBI Taxonomy" id="1526571"/>
    <lineage>
        <taxon>Bacteria</taxon>
        <taxon>Pseudomonadati</taxon>
        <taxon>Pseudomonadota</taxon>
        <taxon>Gammaproteobacteria</taxon>
        <taxon>Alteromonadales</taxon>
        <taxon>Alteromonadaceae</taxon>
        <taxon>Lacimicrobium</taxon>
    </lineage>
</organism>
<dbReference type="SMART" id="SM00490">
    <property type="entry name" value="HELICc"/>
    <property type="match status" value="1"/>
</dbReference>
<evidence type="ECO:0000313" key="3">
    <source>
        <dbReference type="Proteomes" id="UP000614272"/>
    </source>
</evidence>
<name>A0ABQ1R8L7_9ALTE</name>
<dbReference type="InterPro" id="IPR001650">
    <property type="entry name" value="Helicase_C-like"/>
</dbReference>